<accession>A0A2T5CPJ3</accession>
<dbReference type="AlphaFoldDB" id="A0A2T5CPJ3"/>
<feature type="compositionally biased region" description="Pro residues" evidence="1">
    <location>
        <begin position="12"/>
        <end position="21"/>
    </location>
</feature>
<feature type="compositionally biased region" description="Polar residues" evidence="1">
    <location>
        <begin position="1"/>
        <end position="11"/>
    </location>
</feature>
<protein>
    <submittedName>
        <fullName evidence="2">Uncharacterized protein</fullName>
    </submittedName>
</protein>
<dbReference type="EMBL" id="QVXO01000003">
    <property type="protein sequence ID" value="RPJ93302.1"/>
    <property type="molecule type" value="Genomic_DNA"/>
</dbReference>
<evidence type="ECO:0000313" key="2">
    <source>
        <dbReference type="EMBL" id="RPJ93302.1"/>
    </source>
</evidence>
<dbReference type="Proteomes" id="UP000285324">
    <property type="component" value="Unassembled WGS sequence"/>
</dbReference>
<reference evidence="2 3" key="1">
    <citation type="submission" date="2018-08" db="EMBL/GenBank/DDBJ databases">
        <title>Achromobacter xylosoxidans Genome sequencing and assembly.</title>
        <authorList>
            <person name="Wang R."/>
            <person name="Rensing C."/>
            <person name="Li Y."/>
        </authorList>
    </citation>
    <scope>NUCLEOTIDE SEQUENCE [LARGE SCALE GENOMIC DNA]</scope>
    <source>
        <strain evidence="2 3">GD003A</strain>
    </source>
</reference>
<organism evidence="2 3">
    <name type="scientific">Alcaligenes xylosoxydans xylosoxydans</name>
    <name type="common">Achromobacter xylosoxidans</name>
    <dbReference type="NCBI Taxonomy" id="85698"/>
    <lineage>
        <taxon>Bacteria</taxon>
        <taxon>Pseudomonadati</taxon>
        <taxon>Pseudomonadota</taxon>
        <taxon>Betaproteobacteria</taxon>
        <taxon>Burkholderiales</taxon>
        <taxon>Alcaligenaceae</taxon>
        <taxon>Achromobacter</taxon>
    </lineage>
</organism>
<name>A0A2T5CPJ3_ALCXX</name>
<comment type="caution">
    <text evidence="2">The sequence shown here is derived from an EMBL/GenBank/DDBJ whole genome shotgun (WGS) entry which is preliminary data.</text>
</comment>
<gene>
    <name evidence="2" type="ORF">DY367_02955</name>
</gene>
<feature type="region of interest" description="Disordered" evidence="1">
    <location>
        <begin position="1"/>
        <end position="28"/>
    </location>
</feature>
<proteinExistence type="predicted"/>
<dbReference type="OrthoDB" id="8657710at2"/>
<evidence type="ECO:0000313" key="3">
    <source>
        <dbReference type="Proteomes" id="UP000285324"/>
    </source>
</evidence>
<evidence type="ECO:0000256" key="1">
    <source>
        <dbReference type="SAM" id="MobiDB-lite"/>
    </source>
</evidence>
<sequence length="165" mass="18233">MNYLRHSSSRPTWPPGAMPPPDKAKAEMHRELSRVCSGPQRAVALIWLGRFDGWQTATGGEGGVELYDIACQELKGRSEPFSSPISFVEWLVDLPCTGWRAATIDSTSQWDPLAERFTDFQAACGKLVVVYATDVGADTWRSYVRGYLAAALVQLENADRVDLPV</sequence>